<evidence type="ECO:0000313" key="5">
    <source>
        <dbReference type="Proteomes" id="UP000285405"/>
    </source>
</evidence>
<reference evidence="4 5" key="1">
    <citation type="journal article" date="2018" name="BMC Genomics">
        <title>Comparative genome analyses reveal sequence features reflecting distinct modes of host-adaptation between dicot and monocot powdery mildew.</title>
        <authorList>
            <person name="Wu Y."/>
            <person name="Ma X."/>
            <person name="Pan Z."/>
            <person name="Kale S.D."/>
            <person name="Song Y."/>
            <person name="King H."/>
            <person name="Zhang Q."/>
            <person name="Presley C."/>
            <person name="Deng X."/>
            <person name="Wei C.I."/>
            <person name="Xiao S."/>
        </authorList>
    </citation>
    <scope>NUCLEOTIDE SEQUENCE [LARGE SCALE GENOMIC DNA]</scope>
    <source>
        <strain evidence="4">UCSC1</strain>
    </source>
</reference>
<dbReference type="OrthoDB" id="3562068at2759"/>
<organism evidence="4 5">
    <name type="scientific">Golovinomyces cichoracearum</name>
    <dbReference type="NCBI Taxonomy" id="62708"/>
    <lineage>
        <taxon>Eukaryota</taxon>
        <taxon>Fungi</taxon>
        <taxon>Dikarya</taxon>
        <taxon>Ascomycota</taxon>
        <taxon>Pezizomycotina</taxon>
        <taxon>Leotiomycetes</taxon>
        <taxon>Erysiphales</taxon>
        <taxon>Erysiphaceae</taxon>
        <taxon>Golovinomyces</taxon>
    </lineage>
</organism>
<gene>
    <name evidence="4" type="ORF">GcC1_094041</name>
</gene>
<protein>
    <submittedName>
        <fullName evidence="4">Retrovirus-related Pol polyprotein from transposon RE2</fullName>
    </submittedName>
</protein>
<dbReference type="EMBL" id="MCBR01009478">
    <property type="protein sequence ID" value="RKF72339.1"/>
    <property type="molecule type" value="Genomic_DNA"/>
</dbReference>
<evidence type="ECO:0000259" key="3">
    <source>
        <dbReference type="Pfam" id="PF25597"/>
    </source>
</evidence>
<feature type="compositionally biased region" description="Basic residues" evidence="1">
    <location>
        <begin position="223"/>
        <end position="234"/>
    </location>
</feature>
<feature type="domain" description="Retroviral polymerase SH3-like" evidence="3">
    <location>
        <begin position="26"/>
        <end position="85"/>
    </location>
</feature>
<dbReference type="AlphaFoldDB" id="A0A420ICT1"/>
<name>A0A420ICT1_9PEZI</name>
<accession>A0A420ICT1</accession>
<feature type="domain" description="Reverse transcriptase Ty1/copia-type" evidence="2">
    <location>
        <begin position="282"/>
        <end position="429"/>
    </location>
</feature>
<dbReference type="Pfam" id="PF25597">
    <property type="entry name" value="SH3_retrovirus"/>
    <property type="match status" value="1"/>
</dbReference>
<dbReference type="InterPro" id="IPR057670">
    <property type="entry name" value="SH3_retrovirus"/>
</dbReference>
<evidence type="ECO:0000259" key="2">
    <source>
        <dbReference type="Pfam" id="PF07727"/>
    </source>
</evidence>
<evidence type="ECO:0000256" key="1">
    <source>
        <dbReference type="SAM" id="MobiDB-lite"/>
    </source>
</evidence>
<evidence type="ECO:0000313" key="4">
    <source>
        <dbReference type="EMBL" id="RKF72339.1"/>
    </source>
</evidence>
<dbReference type="Pfam" id="PF07727">
    <property type="entry name" value="RVT_2"/>
    <property type="match status" value="1"/>
</dbReference>
<feature type="region of interest" description="Disordered" evidence="1">
    <location>
        <begin position="219"/>
        <end position="238"/>
    </location>
</feature>
<dbReference type="Proteomes" id="UP000285405">
    <property type="component" value="Unassembled WGS sequence"/>
</dbReference>
<sequence length="442" mass="50841">MGWKTPFECVYGYKPPLSHLDILGSKVYALKKNIPRLDKLLARAHIGYLVGWESTNIYKVWVPSLGRIINTRDVNIDSGNIYDPKDLDIAEINKMADYDIIKSLEWPSLVEDSPLQNEEDSVETFMNTSSARKSNEIFIAEKEVEDSCEVEKLERSESNGVTYKLSDETPLSKVNLYTDKILKYEISSQAMDGDRQLPKQKGNTAINAALVNSEINPQNIISRRTRDRNPKKSSHLANQFHSPKGWNQMLRHKCTAEFNRVAEREYESLYQKGTWTHVPEKDLPDEVDLIPLIWIFSHKFDSDGLLLKFKAKICVRGDLQSSEEETYAATLACQIFRAMMAITVTHDLELRQYDVLNAFVNSPIRGEVFCLTLKGFEKEIDGSKAVLRFQKGLYGLKVSPLYWYDEFVSFLLDQEFYQVPGVNCMFTNQYLNLIFHVDNIKI</sequence>
<proteinExistence type="predicted"/>
<comment type="caution">
    <text evidence="4">The sequence shown here is derived from an EMBL/GenBank/DDBJ whole genome shotgun (WGS) entry which is preliminary data.</text>
</comment>
<dbReference type="InterPro" id="IPR013103">
    <property type="entry name" value="RVT_2"/>
</dbReference>